<dbReference type="SUPFAM" id="SSF81321">
    <property type="entry name" value="Family A G protein-coupled receptor-like"/>
    <property type="match status" value="1"/>
</dbReference>
<comment type="caution">
    <text evidence="2">The sequence shown here is derived from an EMBL/GenBank/DDBJ whole genome shotgun (WGS) entry which is preliminary data.</text>
</comment>
<name>A0A811KRW1_9BILA</name>
<dbReference type="OrthoDB" id="10372504at2759"/>
<gene>
    <name evidence="2" type="ORF">BOKJ2_LOCUS8109</name>
</gene>
<dbReference type="EMBL" id="CAJFDH010000004">
    <property type="protein sequence ID" value="CAD5218899.1"/>
    <property type="molecule type" value="Genomic_DNA"/>
</dbReference>
<dbReference type="Proteomes" id="UP000783686">
    <property type="component" value="Unassembled WGS sequence"/>
</dbReference>
<keyword evidence="1" id="KW-1133">Transmembrane helix</keyword>
<dbReference type="Gene3D" id="1.20.1070.10">
    <property type="entry name" value="Rhodopsin 7-helix transmembrane proteins"/>
    <property type="match status" value="1"/>
</dbReference>
<dbReference type="Pfam" id="PF10317">
    <property type="entry name" value="7TM_GPCR_Srd"/>
    <property type="match status" value="1"/>
</dbReference>
<keyword evidence="3" id="KW-1185">Reference proteome</keyword>
<feature type="transmembrane region" description="Helical" evidence="1">
    <location>
        <begin position="126"/>
        <end position="147"/>
    </location>
</feature>
<accession>A0A811KRW1</accession>
<dbReference type="PANTHER" id="PTHR22943">
    <property type="entry name" value="7-TRANSMEMBRANE DOMAIN RECEPTOR C.ELEGANS"/>
    <property type="match status" value="1"/>
</dbReference>
<evidence type="ECO:0000256" key="1">
    <source>
        <dbReference type="SAM" id="Phobius"/>
    </source>
</evidence>
<keyword evidence="1" id="KW-0812">Transmembrane</keyword>
<reference evidence="2" key="1">
    <citation type="submission" date="2020-09" db="EMBL/GenBank/DDBJ databases">
        <authorList>
            <person name="Kikuchi T."/>
        </authorList>
    </citation>
    <scope>NUCLEOTIDE SEQUENCE</scope>
    <source>
        <strain evidence="2">SH1</strain>
    </source>
</reference>
<feature type="transmembrane region" description="Helical" evidence="1">
    <location>
        <begin position="41"/>
        <end position="66"/>
    </location>
</feature>
<feature type="transmembrane region" description="Helical" evidence="1">
    <location>
        <begin position="189"/>
        <end position="214"/>
    </location>
</feature>
<organism evidence="2 3">
    <name type="scientific">Bursaphelenchus okinawaensis</name>
    <dbReference type="NCBI Taxonomy" id="465554"/>
    <lineage>
        <taxon>Eukaryota</taxon>
        <taxon>Metazoa</taxon>
        <taxon>Ecdysozoa</taxon>
        <taxon>Nematoda</taxon>
        <taxon>Chromadorea</taxon>
        <taxon>Rhabditida</taxon>
        <taxon>Tylenchina</taxon>
        <taxon>Tylenchomorpha</taxon>
        <taxon>Aphelenchoidea</taxon>
        <taxon>Aphelenchoididae</taxon>
        <taxon>Bursaphelenchus</taxon>
    </lineage>
</organism>
<keyword evidence="1" id="KW-0472">Membrane</keyword>
<feature type="transmembrane region" description="Helical" evidence="1">
    <location>
        <begin position="271"/>
        <end position="292"/>
    </location>
</feature>
<evidence type="ECO:0000313" key="2">
    <source>
        <dbReference type="EMBL" id="CAD5218899.1"/>
    </source>
</evidence>
<protein>
    <recommendedName>
        <fullName evidence="4">G_PROTEIN_RECEP_F1_2 domain-containing protein</fullName>
    </recommendedName>
</protein>
<sequence length="321" mass="37142">MVDALSTVEYVVFIAAIIGNSIFFLFIRYKTDPIMDVYRILLYYNLFSDVCLTVFSFFCKPMIVIYDSHAYFLGNSPIQYETSHFHFIMFLLYIFCFYQPFVVCPMTYYFRYLAVCEARILSTAHFLLLALFWTIVAVGSDCFSAYLSVYPTEERLTEFHEHVSANTTLLRAIERPFAGLSADKDLRMLTFTLTVGFVIVSASYILTFTFMHLVTSSFRVRNRGTKWHDINKQIARVMLVQASVPMLLMAPGYMLLFQMYTMGAESDFKQYLMNILMTMAPLVNPYVGVLMVKAYRDQIKSWFTGTTVTEVFPEERTASNA</sequence>
<proteinExistence type="predicted"/>
<dbReference type="PANTHER" id="PTHR22943:SF248">
    <property type="entry name" value="SEVEN TM RECEPTOR"/>
    <property type="match status" value="1"/>
</dbReference>
<dbReference type="InterPro" id="IPR019421">
    <property type="entry name" value="7TM_GPCR_serpentine_rcpt_Srd"/>
</dbReference>
<feature type="transmembrane region" description="Helical" evidence="1">
    <location>
        <begin position="234"/>
        <end position="259"/>
    </location>
</feature>
<dbReference type="EMBL" id="CAJFCW020000004">
    <property type="protein sequence ID" value="CAG9112084.1"/>
    <property type="molecule type" value="Genomic_DNA"/>
</dbReference>
<evidence type="ECO:0000313" key="3">
    <source>
        <dbReference type="Proteomes" id="UP000614601"/>
    </source>
</evidence>
<feature type="transmembrane region" description="Helical" evidence="1">
    <location>
        <begin position="86"/>
        <end position="114"/>
    </location>
</feature>
<dbReference type="Proteomes" id="UP000614601">
    <property type="component" value="Unassembled WGS sequence"/>
</dbReference>
<feature type="transmembrane region" description="Helical" evidence="1">
    <location>
        <begin position="12"/>
        <end position="29"/>
    </location>
</feature>
<evidence type="ECO:0008006" key="4">
    <source>
        <dbReference type="Google" id="ProtNLM"/>
    </source>
</evidence>
<dbReference type="AlphaFoldDB" id="A0A811KRW1"/>